<gene>
    <name evidence="9" type="ORF">IGS68_16395</name>
</gene>
<sequence length="380" mass="41689">MPSESRNVTTVLAANPTRLPVSVLTGFLGSGKTTLLSRLVRHPGMANTAVIINEFGEIGLDHLLVAESSENTVLLNSGCLCCTVRGDLIDTMRDLFLKRVRGEIPEFDRVVIETTGLADPAPVLHTLMNDPLIAARFRLDGVITTVDAVNGADQLDRHQESVKQAAVADRIVLTKTDIAAPEALAGLERRLAGLNPAAPLMRAVQGEIDPAGLFDAGLYNPTTKSPDVERWLRAEAYGDDHGHGDHGHGDHGHGDHGHGDHDHHGHGHDHHGHDRNRHDDHISAFCMTVEEPLAWEGFATWIETLITLRGPDLLRIKGILNVRESDTPVVVHGVQHVFHPPVRLEAWPSDDHRSRIVFITRDVSRETIEAMFEAYRDASE</sequence>
<evidence type="ECO:0000256" key="4">
    <source>
        <dbReference type="ARBA" id="ARBA00034320"/>
    </source>
</evidence>
<dbReference type="SUPFAM" id="SSF52540">
    <property type="entry name" value="P-loop containing nucleoside triphosphate hydrolases"/>
    <property type="match status" value="1"/>
</dbReference>
<evidence type="ECO:0000313" key="10">
    <source>
        <dbReference type="Proteomes" id="UP000595197"/>
    </source>
</evidence>
<dbReference type="CDD" id="cd03112">
    <property type="entry name" value="CobW-like"/>
    <property type="match status" value="1"/>
</dbReference>
<evidence type="ECO:0000256" key="6">
    <source>
        <dbReference type="ARBA" id="ARBA00049117"/>
    </source>
</evidence>
<dbReference type="PANTHER" id="PTHR13748">
    <property type="entry name" value="COBW-RELATED"/>
    <property type="match status" value="1"/>
</dbReference>
<keyword evidence="10" id="KW-1185">Reference proteome</keyword>
<feature type="domain" description="CobW C-terminal" evidence="8">
    <location>
        <begin position="282"/>
        <end position="376"/>
    </location>
</feature>
<evidence type="ECO:0000256" key="1">
    <source>
        <dbReference type="ARBA" id="ARBA00022741"/>
    </source>
</evidence>
<dbReference type="Gene3D" id="3.40.50.300">
    <property type="entry name" value="P-loop containing nucleotide triphosphate hydrolases"/>
    <property type="match status" value="1"/>
</dbReference>
<dbReference type="Gene3D" id="3.30.1220.10">
    <property type="entry name" value="CobW-like, C-terminal domain"/>
    <property type="match status" value="1"/>
</dbReference>
<dbReference type="Pfam" id="PF02492">
    <property type="entry name" value="cobW"/>
    <property type="match status" value="1"/>
</dbReference>
<feature type="compositionally biased region" description="Basic and acidic residues" evidence="7">
    <location>
        <begin position="237"/>
        <end position="263"/>
    </location>
</feature>
<evidence type="ECO:0000256" key="2">
    <source>
        <dbReference type="ARBA" id="ARBA00022801"/>
    </source>
</evidence>
<keyword evidence="2" id="KW-0378">Hydrolase</keyword>
<dbReference type="SMART" id="SM00833">
    <property type="entry name" value="CobW_C"/>
    <property type="match status" value="1"/>
</dbReference>
<dbReference type="InterPro" id="IPR003495">
    <property type="entry name" value="CobW/HypB/UreG_nucleotide-bd"/>
</dbReference>
<dbReference type="Pfam" id="PF07683">
    <property type="entry name" value="CobW_C"/>
    <property type="match status" value="1"/>
</dbReference>
<evidence type="ECO:0000256" key="3">
    <source>
        <dbReference type="ARBA" id="ARBA00023186"/>
    </source>
</evidence>
<keyword evidence="1" id="KW-0547">Nucleotide-binding</keyword>
<name>A0ABX7BDG7_9PROT</name>
<dbReference type="PANTHER" id="PTHR13748:SF62">
    <property type="entry name" value="COBW DOMAIN-CONTAINING PROTEIN"/>
    <property type="match status" value="1"/>
</dbReference>
<evidence type="ECO:0000256" key="5">
    <source>
        <dbReference type="ARBA" id="ARBA00045658"/>
    </source>
</evidence>
<dbReference type="SUPFAM" id="SSF90002">
    <property type="entry name" value="Hypothetical protein YjiA, C-terminal domain"/>
    <property type="match status" value="1"/>
</dbReference>
<evidence type="ECO:0000256" key="7">
    <source>
        <dbReference type="SAM" id="MobiDB-lite"/>
    </source>
</evidence>
<dbReference type="InterPro" id="IPR011629">
    <property type="entry name" value="CobW-like_C"/>
</dbReference>
<reference evidence="9" key="1">
    <citation type="submission" date="2021-02" db="EMBL/GenBank/DDBJ databases">
        <title>Skermanella TT6 skin isolate.</title>
        <authorList>
            <person name="Lee K."/>
            <person name="Ganzorig M."/>
        </authorList>
    </citation>
    <scope>NUCLEOTIDE SEQUENCE</scope>
    <source>
        <strain evidence="9">TT6</strain>
    </source>
</reference>
<dbReference type="InterPro" id="IPR036627">
    <property type="entry name" value="CobW-likC_sf"/>
</dbReference>
<comment type="similarity">
    <text evidence="4">Belongs to the SIMIBI class G3E GTPase family. ZNG1 subfamily.</text>
</comment>
<accession>A0ABX7BDG7</accession>
<evidence type="ECO:0000259" key="8">
    <source>
        <dbReference type="SMART" id="SM00833"/>
    </source>
</evidence>
<dbReference type="InterPro" id="IPR027417">
    <property type="entry name" value="P-loop_NTPase"/>
</dbReference>
<proteinExistence type="inferred from homology"/>
<keyword evidence="3" id="KW-0143">Chaperone</keyword>
<comment type="catalytic activity">
    <reaction evidence="6">
        <text>GTP + H2O = GDP + phosphate + H(+)</text>
        <dbReference type="Rhea" id="RHEA:19669"/>
        <dbReference type="ChEBI" id="CHEBI:15377"/>
        <dbReference type="ChEBI" id="CHEBI:15378"/>
        <dbReference type="ChEBI" id="CHEBI:37565"/>
        <dbReference type="ChEBI" id="CHEBI:43474"/>
        <dbReference type="ChEBI" id="CHEBI:58189"/>
    </reaction>
    <physiologicalReaction direction="left-to-right" evidence="6">
        <dbReference type="Rhea" id="RHEA:19670"/>
    </physiologicalReaction>
</comment>
<evidence type="ECO:0000313" key="9">
    <source>
        <dbReference type="EMBL" id="QQP92469.1"/>
    </source>
</evidence>
<dbReference type="InterPro" id="IPR051316">
    <property type="entry name" value="Zinc-reg_GTPase_activator"/>
</dbReference>
<dbReference type="Proteomes" id="UP000595197">
    <property type="component" value="Chromosome"/>
</dbReference>
<protein>
    <submittedName>
        <fullName evidence="9">GTP-binding protein</fullName>
    </submittedName>
</protein>
<comment type="function">
    <text evidence="5">Zinc chaperone that directly transfers zinc cofactor to target proteins, thereby activating them. Zinc is transferred from the CXCC motif in the GTPase domain to the zinc binding site in target proteins in a process requiring GTP hydrolysis.</text>
</comment>
<organism evidence="9 10">
    <name type="scientific">Skermanella cutis</name>
    <dbReference type="NCBI Taxonomy" id="2775420"/>
    <lineage>
        <taxon>Bacteria</taxon>
        <taxon>Pseudomonadati</taxon>
        <taxon>Pseudomonadota</taxon>
        <taxon>Alphaproteobacteria</taxon>
        <taxon>Rhodospirillales</taxon>
        <taxon>Azospirillaceae</taxon>
        <taxon>Skermanella</taxon>
    </lineage>
</organism>
<dbReference type="EMBL" id="CP067420">
    <property type="protein sequence ID" value="QQP92469.1"/>
    <property type="molecule type" value="Genomic_DNA"/>
</dbReference>
<feature type="region of interest" description="Disordered" evidence="7">
    <location>
        <begin position="237"/>
        <end position="276"/>
    </location>
</feature>
<feature type="compositionally biased region" description="Basic residues" evidence="7">
    <location>
        <begin position="264"/>
        <end position="275"/>
    </location>
</feature>